<dbReference type="PROSITE" id="PS50940">
    <property type="entry name" value="CHIT_BIND_II"/>
    <property type="match status" value="3"/>
</dbReference>
<feature type="region of interest" description="Disordered" evidence="6">
    <location>
        <begin position="82"/>
        <end position="110"/>
    </location>
</feature>
<feature type="domain" description="Chitin-binding type-2" evidence="8">
    <location>
        <begin position="25"/>
        <end position="81"/>
    </location>
</feature>
<feature type="chain" id="PRO_5001784847" evidence="7">
    <location>
        <begin position="23"/>
        <end position="237"/>
    </location>
</feature>
<evidence type="ECO:0000313" key="10">
    <source>
        <dbReference type="EnsemblMetazoa" id="ASIC017535-PA"/>
    </source>
</evidence>
<dbReference type="EMBL" id="KE525345">
    <property type="protein sequence ID" value="KFB49431.1"/>
    <property type="molecule type" value="Genomic_DNA"/>
</dbReference>
<dbReference type="OrthoDB" id="6020543at2759"/>
<dbReference type="EMBL" id="ATLV01023716">
    <property type="status" value="NOT_ANNOTATED_CDS"/>
    <property type="molecule type" value="Genomic_DNA"/>
</dbReference>
<evidence type="ECO:0000256" key="2">
    <source>
        <dbReference type="ARBA" id="ARBA00022729"/>
    </source>
</evidence>
<sequence>MISKAVFVNLLSIVSLYYSVSASLETVCDGIRFATLPHPEDCRQYVVCSLGKPSVQQCPKGYVFNPTVLFCVLESQFPCDEGSTSGLPETSPTDPPSPPTESSTVDPGCTDPPSWEAFFCRDVRRTLVANPMNCTQYINCRSNPPRNYHCPPNTVYSGLYQDCLPGNERSCTMDSVPEDFCVGRADGSYAHPFQCNRFLSCVRQQLRHEACPPFFVFDPTVAHCVVGNAIACSSLLS</sequence>
<keyword evidence="3" id="KW-0677">Repeat</keyword>
<dbReference type="SMART" id="SM00494">
    <property type="entry name" value="ChtBD2"/>
    <property type="match status" value="3"/>
</dbReference>
<gene>
    <name evidence="9" type="ORF">ZHAS_00017535</name>
</gene>
<evidence type="ECO:0000313" key="9">
    <source>
        <dbReference type="EMBL" id="KFB49431.1"/>
    </source>
</evidence>
<protein>
    <submittedName>
        <fullName evidence="9">AGAP011615-PA-like protein</fullName>
    </submittedName>
</protein>
<evidence type="ECO:0000313" key="11">
    <source>
        <dbReference type="Proteomes" id="UP000030765"/>
    </source>
</evidence>
<organism evidence="9">
    <name type="scientific">Anopheles sinensis</name>
    <name type="common">Mosquito</name>
    <dbReference type="NCBI Taxonomy" id="74873"/>
    <lineage>
        <taxon>Eukaryota</taxon>
        <taxon>Metazoa</taxon>
        <taxon>Ecdysozoa</taxon>
        <taxon>Arthropoda</taxon>
        <taxon>Hexapoda</taxon>
        <taxon>Insecta</taxon>
        <taxon>Pterygota</taxon>
        <taxon>Neoptera</taxon>
        <taxon>Endopterygota</taxon>
        <taxon>Diptera</taxon>
        <taxon>Nematocera</taxon>
        <taxon>Culicoidea</taxon>
        <taxon>Culicidae</taxon>
        <taxon>Anophelinae</taxon>
        <taxon>Anopheles</taxon>
    </lineage>
</organism>
<keyword evidence="1" id="KW-0147">Chitin-binding</keyword>
<dbReference type="VEuPathDB" id="VectorBase:ASIC017535"/>
<feature type="domain" description="Chitin-binding type-2" evidence="8">
    <location>
        <begin position="117"/>
        <end position="173"/>
    </location>
</feature>
<dbReference type="EnsemblMetazoa" id="ASIC017535-RA">
    <property type="protein sequence ID" value="ASIC017535-PA"/>
    <property type="gene ID" value="ASIC017535"/>
</dbReference>
<dbReference type="Gene3D" id="2.170.140.10">
    <property type="entry name" value="Chitin binding domain"/>
    <property type="match status" value="2"/>
</dbReference>
<feature type="domain" description="Chitin-binding type-2" evidence="8">
    <location>
        <begin position="178"/>
        <end position="234"/>
    </location>
</feature>
<reference evidence="10" key="2">
    <citation type="submission" date="2020-05" db="UniProtKB">
        <authorList>
            <consortium name="EnsemblMetazoa"/>
        </authorList>
    </citation>
    <scope>IDENTIFICATION</scope>
</reference>
<dbReference type="OMA" id="FWICLAH"/>
<dbReference type="STRING" id="74873.A0A084WGT7"/>
<dbReference type="PANTHER" id="PTHR23301">
    <property type="entry name" value="CHITIN BINDING PERITROPHIN-A"/>
    <property type="match status" value="1"/>
</dbReference>
<dbReference type="PANTHER" id="PTHR23301:SF0">
    <property type="entry name" value="CHITIN-BINDING TYPE-2 DOMAIN-CONTAINING PROTEIN-RELATED"/>
    <property type="match status" value="1"/>
</dbReference>
<proteinExistence type="predicted"/>
<dbReference type="InterPro" id="IPR002557">
    <property type="entry name" value="Chitin-bd_dom"/>
</dbReference>
<keyword evidence="11" id="KW-1185">Reference proteome</keyword>
<dbReference type="SUPFAM" id="SSF57625">
    <property type="entry name" value="Invertebrate chitin-binding proteins"/>
    <property type="match status" value="3"/>
</dbReference>
<evidence type="ECO:0000256" key="4">
    <source>
        <dbReference type="ARBA" id="ARBA00023157"/>
    </source>
</evidence>
<dbReference type="InterPro" id="IPR051940">
    <property type="entry name" value="Chitin_bind-dev_reg"/>
</dbReference>
<evidence type="ECO:0000256" key="3">
    <source>
        <dbReference type="ARBA" id="ARBA00022737"/>
    </source>
</evidence>
<evidence type="ECO:0000256" key="1">
    <source>
        <dbReference type="ARBA" id="ARBA00022669"/>
    </source>
</evidence>
<dbReference type="GO" id="GO:0008061">
    <property type="term" value="F:chitin binding"/>
    <property type="evidence" value="ECO:0007669"/>
    <property type="project" value="UniProtKB-KW"/>
</dbReference>
<dbReference type="InterPro" id="IPR036508">
    <property type="entry name" value="Chitin-bd_dom_sf"/>
</dbReference>
<dbReference type="GO" id="GO:0005576">
    <property type="term" value="C:extracellular region"/>
    <property type="evidence" value="ECO:0007669"/>
    <property type="project" value="InterPro"/>
</dbReference>
<evidence type="ECO:0000256" key="6">
    <source>
        <dbReference type="SAM" id="MobiDB-lite"/>
    </source>
</evidence>
<accession>A0A084WGT7</accession>
<dbReference type="Proteomes" id="UP000030765">
    <property type="component" value="Unassembled WGS sequence"/>
</dbReference>
<dbReference type="AlphaFoldDB" id="A0A084WGT7"/>
<keyword evidence="2 7" id="KW-0732">Signal</keyword>
<keyword evidence="5" id="KW-0325">Glycoprotein</keyword>
<evidence type="ECO:0000256" key="7">
    <source>
        <dbReference type="SAM" id="SignalP"/>
    </source>
</evidence>
<feature type="signal peptide" evidence="7">
    <location>
        <begin position="1"/>
        <end position="22"/>
    </location>
</feature>
<evidence type="ECO:0000259" key="8">
    <source>
        <dbReference type="PROSITE" id="PS50940"/>
    </source>
</evidence>
<dbReference type="Pfam" id="PF01607">
    <property type="entry name" value="CBM_14"/>
    <property type="match status" value="3"/>
</dbReference>
<reference evidence="9 11" key="1">
    <citation type="journal article" date="2014" name="BMC Genomics">
        <title>Genome sequence of Anopheles sinensis provides insight into genetics basis of mosquito competence for malaria parasites.</title>
        <authorList>
            <person name="Zhou D."/>
            <person name="Zhang D."/>
            <person name="Ding G."/>
            <person name="Shi L."/>
            <person name="Hou Q."/>
            <person name="Ye Y."/>
            <person name="Xu Y."/>
            <person name="Zhou H."/>
            <person name="Xiong C."/>
            <person name="Li S."/>
            <person name="Yu J."/>
            <person name="Hong S."/>
            <person name="Yu X."/>
            <person name="Zou P."/>
            <person name="Chen C."/>
            <person name="Chang X."/>
            <person name="Wang W."/>
            <person name="Lv Y."/>
            <person name="Sun Y."/>
            <person name="Ma L."/>
            <person name="Shen B."/>
            <person name="Zhu C."/>
        </authorList>
    </citation>
    <scope>NUCLEOTIDE SEQUENCE [LARGE SCALE GENOMIC DNA]</scope>
</reference>
<name>A0A084WGT7_ANOSI</name>
<keyword evidence="4" id="KW-1015">Disulfide bond</keyword>
<evidence type="ECO:0000256" key="5">
    <source>
        <dbReference type="ARBA" id="ARBA00023180"/>
    </source>
</evidence>
<dbReference type="VEuPathDB" id="VectorBase:ASIS008373"/>